<dbReference type="InParanoid" id="A0A200RAL6"/>
<evidence type="ECO:0000256" key="1">
    <source>
        <dbReference type="ARBA" id="ARBA00004141"/>
    </source>
</evidence>
<feature type="transmembrane region" description="Helical" evidence="9">
    <location>
        <begin position="276"/>
        <end position="303"/>
    </location>
</feature>
<evidence type="ECO:0000256" key="3">
    <source>
        <dbReference type="ARBA" id="ARBA00022448"/>
    </source>
</evidence>
<keyword evidence="6" id="KW-0653">Protein transport</keyword>
<feature type="transmembrane region" description="Helical" evidence="9">
    <location>
        <begin position="122"/>
        <end position="139"/>
    </location>
</feature>
<name>A0A200RAL6_MACCD</name>
<dbReference type="InterPro" id="IPR004813">
    <property type="entry name" value="OPT"/>
</dbReference>
<feature type="transmembrane region" description="Helical" evidence="9">
    <location>
        <begin position="440"/>
        <end position="461"/>
    </location>
</feature>
<dbReference type="Proteomes" id="UP000195402">
    <property type="component" value="Unassembled WGS sequence"/>
</dbReference>
<dbReference type="AlphaFoldDB" id="A0A200RAL6"/>
<dbReference type="NCBIfam" id="TIGR00728">
    <property type="entry name" value="OPT_sfam"/>
    <property type="match status" value="1"/>
</dbReference>
<dbReference type="GO" id="GO:0016020">
    <property type="term" value="C:membrane"/>
    <property type="evidence" value="ECO:0007669"/>
    <property type="project" value="UniProtKB-SubCell"/>
</dbReference>
<dbReference type="OrthoDB" id="1520656at2759"/>
<feature type="transmembrane region" description="Helical" evidence="9">
    <location>
        <begin position="527"/>
        <end position="549"/>
    </location>
</feature>
<evidence type="ECO:0000256" key="8">
    <source>
        <dbReference type="ARBA" id="ARBA00023136"/>
    </source>
</evidence>
<gene>
    <name evidence="10" type="ORF">BVC80_9059g81</name>
</gene>
<feature type="transmembrane region" description="Helical" evidence="9">
    <location>
        <begin position="650"/>
        <end position="668"/>
    </location>
</feature>
<dbReference type="PANTHER" id="PTHR22601">
    <property type="entry name" value="ISP4 LIKE PROTEIN"/>
    <property type="match status" value="1"/>
</dbReference>
<dbReference type="InterPro" id="IPR004648">
    <property type="entry name" value="Oligpept_transpt"/>
</dbReference>
<keyword evidence="4 9" id="KW-0812">Transmembrane</keyword>
<evidence type="ECO:0000256" key="6">
    <source>
        <dbReference type="ARBA" id="ARBA00022927"/>
    </source>
</evidence>
<dbReference type="GO" id="GO:0035673">
    <property type="term" value="F:oligopeptide transmembrane transporter activity"/>
    <property type="evidence" value="ECO:0007669"/>
    <property type="project" value="InterPro"/>
</dbReference>
<feature type="transmembrane region" description="Helical" evidence="9">
    <location>
        <begin position="208"/>
        <end position="226"/>
    </location>
</feature>
<keyword evidence="11" id="KW-1185">Reference proteome</keyword>
<dbReference type="OMA" id="KIPERPM"/>
<dbReference type="GO" id="GO:0015031">
    <property type="term" value="P:protein transport"/>
    <property type="evidence" value="ECO:0007669"/>
    <property type="project" value="UniProtKB-KW"/>
</dbReference>
<comment type="subcellular location">
    <subcellularLocation>
        <location evidence="1">Membrane</location>
        <topology evidence="1">Multi-pass membrane protein</topology>
    </subcellularLocation>
</comment>
<dbReference type="EMBL" id="MVGT01000180">
    <property type="protein sequence ID" value="OVA19755.1"/>
    <property type="molecule type" value="Genomic_DNA"/>
</dbReference>
<feature type="transmembrane region" description="Helical" evidence="9">
    <location>
        <begin position="414"/>
        <end position="434"/>
    </location>
</feature>
<protein>
    <submittedName>
        <fullName evidence="10">Oligopeptide transporter</fullName>
    </submittedName>
</protein>
<feature type="transmembrane region" description="Helical" evidence="9">
    <location>
        <begin position="600"/>
        <end position="617"/>
    </location>
</feature>
<dbReference type="Pfam" id="PF03169">
    <property type="entry name" value="OPT"/>
    <property type="match status" value="1"/>
</dbReference>
<evidence type="ECO:0000256" key="2">
    <source>
        <dbReference type="ARBA" id="ARBA00005484"/>
    </source>
</evidence>
<evidence type="ECO:0000256" key="5">
    <source>
        <dbReference type="ARBA" id="ARBA00022856"/>
    </source>
</evidence>
<evidence type="ECO:0000256" key="9">
    <source>
        <dbReference type="SAM" id="Phobius"/>
    </source>
</evidence>
<keyword evidence="3" id="KW-0813">Transport</keyword>
<proteinExistence type="inferred from homology"/>
<accession>A0A200RAL6</accession>
<dbReference type="NCBIfam" id="TIGR00727">
    <property type="entry name" value="ISP4_OPT"/>
    <property type="match status" value="1"/>
</dbReference>
<evidence type="ECO:0000256" key="4">
    <source>
        <dbReference type="ARBA" id="ARBA00022692"/>
    </source>
</evidence>
<keyword evidence="8 9" id="KW-0472">Membrane</keyword>
<keyword evidence="7 9" id="KW-1133">Transmembrane helix</keyword>
<sequence length="737" mass="83750">MMEQKEKPSDEFDNSPIEQVRLTVPITDDPTLPVLTFRTWLLGPITCVFLAIFKQIMTYRQNQIFIPDSCFTILILPVGKLLAATLPTKPIRIPIVNWTFSMNPGPFNIKEHFVLTILSRSGLNYPLGIVIVVIIKAFYHKNISFWASFLLIQTSQMVGYGFAGLFTKFLVDSPYMWWPAYLPDVSLYRTLHDKVDVRRKGQLRGLQFFIIVSVSSFAYHIIPNYFFPSITALSFVCWIWKDSITAQQIGSGLHGFGIGSFSLDWNTISGFLGSPMVIPMFAILNSMVGFILITYIIVPIAYWTNSYSAKRFTLFSSDLFDANGQSYDVSRILNEDLSLNEQAYNNYSIIYLSIFFVFSTGFTLASETATITHFVLYHARESWNVCKKAWKGRNQFNDVHSRLMKKSYEPIPQWWFYIIIVPMIALALLNSTYFGKEFQLPYWGVLLGYMLPFIFILPVGVINGTTGQGSLDMLGLSQLLFGSIYPGYPLANLAFKFYSTCTLTAALDIIPEFKLGQYMKIPPKSLFIAQIVGSFISYSTSLCTAWWLLSTMDNMCDKKKLPEGSPWTCPIVHVLFSRSMIWGGVGPSRMFAPHGLYSKIYYFFLIGVVATGMVWILSRMFPEKKWIRLTNVPLIFSSAAFMVPTAPVHYWSWFTVGIIFNLVVYRKYKGWWAKYNYDLSNGLAIGSAFLALVTSVSVNIKDVYGLEWWGLLMDDHCPLATCPTSPGIKVDGCPVIH</sequence>
<organism evidence="10 11">
    <name type="scientific">Macleaya cordata</name>
    <name type="common">Five-seeded plume-poppy</name>
    <name type="synonym">Bocconia cordata</name>
    <dbReference type="NCBI Taxonomy" id="56857"/>
    <lineage>
        <taxon>Eukaryota</taxon>
        <taxon>Viridiplantae</taxon>
        <taxon>Streptophyta</taxon>
        <taxon>Embryophyta</taxon>
        <taxon>Tracheophyta</taxon>
        <taxon>Spermatophyta</taxon>
        <taxon>Magnoliopsida</taxon>
        <taxon>Ranunculales</taxon>
        <taxon>Papaveraceae</taxon>
        <taxon>Papaveroideae</taxon>
        <taxon>Macleaya</taxon>
    </lineage>
</organism>
<evidence type="ECO:0000256" key="7">
    <source>
        <dbReference type="ARBA" id="ARBA00022989"/>
    </source>
</evidence>
<evidence type="ECO:0000313" key="11">
    <source>
        <dbReference type="Proteomes" id="UP000195402"/>
    </source>
</evidence>
<keyword evidence="5" id="KW-0571">Peptide transport</keyword>
<comment type="caution">
    <text evidence="10">The sequence shown here is derived from an EMBL/GenBank/DDBJ whole genome shotgun (WGS) entry which is preliminary data.</text>
</comment>
<evidence type="ECO:0000313" key="10">
    <source>
        <dbReference type="EMBL" id="OVA19755.1"/>
    </source>
</evidence>
<reference evidence="10 11" key="1">
    <citation type="journal article" date="2017" name="Mol. Plant">
        <title>The Genome of Medicinal Plant Macleaya cordata Provides New Insights into Benzylisoquinoline Alkaloids Metabolism.</title>
        <authorList>
            <person name="Liu X."/>
            <person name="Liu Y."/>
            <person name="Huang P."/>
            <person name="Ma Y."/>
            <person name="Qing Z."/>
            <person name="Tang Q."/>
            <person name="Cao H."/>
            <person name="Cheng P."/>
            <person name="Zheng Y."/>
            <person name="Yuan Z."/>
            <person name="Zhou Y."/>
            <person name="Liu J."/>
            <person name="Tang Z."/>
            <person name="Zhuo Y."/>
            <person name="Zhang Y."/>
            <person name="Yu L."/>
            <person name="Huang J."/>
            <person name="Yang P."/>
            <person name="Peng Q."/>
            <person name="Zhang J."/>
            <person name="Jiang W."/>
            <person name="Zhang Z."/>
            <person name="Lin K."/>
            <person name="Ro D.K."/>
            <person name="Chen X."/>
            <person name="Xiong X."/>
            <person name="Shang Y."/>
            <person name="Huang S."/>
            <person name="Zeng J."/>
        </authorList>
    </citation>
    <scope>NUCLEOTIDE SEQUENCE [LARGE SCALE GENOMIC DNA]</scope>
    <source>
        <strain evidence="11">cv. BLH2017</strain>
        <tissue evidence="10">Root</tissue>
    </source>
</reference>
<feature type="transmembrane region" description="Helical" evidence="9">
    <location>
        <begin position="145"/>
        <end position="166"/>
    </location>
</feature>
<feature type="transmembrane region" description="Helical" evidence="9">
    <location>
        <begin position="35"/>
        <end position="53"/>
    </location>
</feature>
<comment type="similarity">
    <text evidence="2">Belongs to the oligopeptide OPT transporter (TC 2.A.67.1) family.</text>
</comment>